<dbReference type="Proteomes" id="UP001314170">
    <property type="component" value="Unassembled WGS sequence"/>
</dbReference>
<evidence type="ECO:0000313" key="2">
    <source>
        <dbReference type="EMBL" id="CAK7338027.1"/>
    </source>
</evidence>
<proteinExistence type="predicted"/>
<dbReference type="EMBL" id="CAWUPB010001108">
    <property type="protein sequence ID" value="CAK7338027.1"/>
    <property type="molecule type" value="Genomic_DNA"/>
</dbReference>
<comment type="caution">
    <text evidence="2">The sequence shown here is derived from an EMBL/GenBank/DDBJ whole genome shotgun (WGS) entry which is preliminary data.</text>
</comment>
<evidence type="ECO:0000256" key="1">
    <source>
        <dbReference type="SAM" id="SignalP"/>
    </source>
</evidence>
<gene>
    <name evidence="2" type="ORF">DCAF_LOCUS13068</name>
</gene>
<keyword evidence="1" id="KW-0732">Signal</keyword>
<evidence type="ECO:0000313" key="3">
    <source>
        <dbReference type="Proteomes" id="UP001314170"/>
    </source>
</evidence>
<feature type="chain" id="PRO_5043763173" evidence="1">
    <location>
        <begin position="21"/>
        <end position="132"/>
    </location>
</feature>
<sequence length="132" mass="14534">MARRARQKLLLGVVATGAWGYCVSDKGKAVWAANMRFLGSKDAAGPQGHMKLLFGVDRAMANTDQLALMARRAVTAATYSSCHEAVMASSGEDDYCWTGSNDNLIDYWLQSRSDDATVSRKRLDDTIARRRN</sequence>
<keyword evidence="3" id="KW-1185">Reference proteome</keyword>
<dbReference type="AlphaFoldDB" id="A0AAV1RR47"/>
<feature type="signal peptide" evidence="1">
    <location>
        <begin position="1"/>
        <end position="20"/>
    </location>
</feature>
<name>A0AAV1RR47_9ROSI</name>
<organism evidence="2 3">
    <name type="scientific">Dovyalis caffra</name>
    <dbReference type="NCBI Taxonomy" id="77055"/>
    <lineage>
        <taxon>Eukaryota</taxon>
        <taxon>Viridiplantae</taxon>
        <taxon>Streptophyta</taxon>
        <taxon>Embryophyta</taxon>
        <taxon>Tracheophyta</taxon>
        <taxon>Spermatophyta</taxon>
        <taxon>Magnoliopsida</taxon>
        <taxon>eudicotyledons</taxon>
        <taxon>Gunneridae</taxon>
        <taxon>Pentapetalae</taxon>
        <taxon>rosids</taxon>
        <taxon>fabids</taxon>
        <taxon>Malpighiales</taxon>
        <taxon>Salicaceae</taxon>
        <taxon>Flacourtieae</taxon>
        <taxon>Dovyalis</taxon>
    </lineage>
</organism>
<protein>
    <submittedName>
        <fullName evidence="2">Uncharacterized protein</fullName>
    </submittedName>
</protein>
<accession>A0AAV1RR47</accession>
<reference evidence="2 3" key="1">
    <citation type="submission" date="2024-01" db="EMBL/GenBank/DDBJ databases">
        <authorList>
            <person name="Waweru B."/>
        </authorList>
    </citation>
    <scope>NUCLEOTIDE SEQUENCE [LARGE SCALE GENOMIC DNA]</scope>
</reference>